<evidence type="ECO:0000313" key="2">
    <source>
        <dbReference type="EMBL" id="HHP05684.1"/>
    </source>
</evidence>
<dbReference type="EMBL" id="DRZM01000222">
    <property type="protein sequence ID" value="HHP05684.1"/>
    <property type="molecule type" value="Genomic_DNA"/>
</dbReference>
<gene>
    <name evidence="2" type="ORF">ENM88_08085</name>
</gene>
<feature type="region of interest" description="Disordered" evidence="1">
    <location>
        <begin position="56"/>
        <end position="83"/>
    </location>
</feature>
<comment type="caution">
    <text evidence="2">The sequence shown here is derived from an EMBL/GenBank/DDBJ whole genome shotgun (WGS) entry which is preliminary data.</text>
</comment>
<accession>A0A7J3X944</accession>
<protein>
    <submittedName>
        <fullName evidence="2">Uncharacterized protein</fullName>
    </submittedName>
</protein>
<proteinExistence type="predicted"/>
<sequence>MTSWAVGTEVTCPRCGRVGRAGVDKFRAKGRVYEYYVVRHYEGGKVKRCVIGPAEEPAAGPSTAEPTPQVPETRPAPVHDNTPIVAATASPRVEVKGEVRVVEVPEPPRLQDAEPLPPEVDRLAWYIVKLASSWGSLRESPSEENLGRFVKAADQVAQRLGIAAGDVIAAAEYYARTRTERAKMLVNEALKRLIARMVIASTTRPASAEAEPPAAGTPEVRVEVPREVVEAIQSIGSQVAGMQRELEYIREQVRQRKGIGARAVARGEKKVEIKEGNLYFMIREALRDLGEATKEQIAQYIGIKFGKRVSGNSLSGRLSELSAAGYVLGRRVGRTWLWRWVGP</sequence>
<name>A0A7J3X944_THEPE</name>
<evidence type="ECO:0000256" key="1">
    <source>
        <dbReference type="SAM" id="MobiDB-lite"/>
    </source>
</evidence>
<dbReference type="AlphaFoldDB" id="A0A7J3X944"/>
<organism evidence="2">
    <name type="scientific">Thermofilum pendens</name>
    <dbReference type="NCBI Taxonomy" id="2269"/>
    <lineage>
        <taxon>Archaea</taxon>
        <taxon>Thermoproteota</taxon>
        <taxon>Thermoprotei</taxon>
        <taxon>Thermofilales</taxon>
        <taxon>Thermofilaceae</taxon>
        <taxon>Thermofilum</taxon>
    </lineage>
</organism>
<reference evidence="2" key="1">
    <citation type="journal article" date="2020" name="mSystems">
        <title>Genome- and Community-Level Interaction Insights into Carbon Utilization and Element Cycling Functions of Hydrothermarchaeota in Hydrothermal Sediment.</title>
        <authorList>
            <person name="Zhou Z."/>
            <person name="Liu Y."/>
            <person name="Xu W."/>
            <person name="Pan J."/>
            <person name="Luo Z.H."/>
            <person name="Li M."/>
        </authorList>
    </citation>
    <scope>NUCLEOTIDE SEQUENCE [LARGE SCALE GENOMIC DNA]</scope>
    <source>
        <strain evidence="2">SpSt-1125</strain>
    </source>
</reference>